<dbReference type="PROSITE" id="PS00211">
    <property type="entry name" value="ABC_TRANSPORTER_1"/>
    <property type="match status" value="1"/>
</dbReference>
<organism evidence="5 6">
    <name type="scientific">Brevundimonas goettingensis</name>
    <dbReference type="NCBI Taxonomy" id="2774190"/>
    <lineage>
        <taxon>Bacteria</taxon>
        <taxon>Pseudomonadati</taxon>
        <taxon>Pseudomonadota</taxon>
        <taxon>Alphaproteobacteria</taxon>
        <taxon>Caulobacterales</taxon>
        <taxon>Caulobacteraceae</taxon>
        <taxon>Brevundimonas</taxon>
    </lineage>
</organism>
<dbReference type="PROSITE" id="PS50893">
    <property type="entry name" value="ABC_TRANSPORTER_2"/>
    <property type="match status" value="1"/>
</dbReference>
<protein>
    <submittedName>
        <fullName evidence="5">ABC transporter ATP-binding protein</fullName>
    </submittedName>
</protein>
<dbReference type="SMART" id="SM00382">
    <property type="entry name" value="AAA"/>
    <property type="match status" value="1"/>
</dbReference>
<dbReference type="RefSeq" id="WP_207868940.1">
    <property type="nucleotide sequence ID" value="NZ_CP062222.1"/>
</dbReference>
<dbReference type="EMBL" id="CP062222">
    <property type="protein sequence ID" value="QTC90501.1"/>
    <property type="molecule type" value="Genomic_DNA"/>
</dbReference>
<accession>A0A975C378</accession>
<keyword evidence="1" id="KW-0813">Transport</keyword>
<dbReference type="SUPFAM" id="SSF52540">
    <property type="entry name" value="P-loop containing nucleoside triphosphate hydrolases"/>
    <property type="match status" value="1"/>
</dbReference>
<evidence type="ECO:0000256" key="2">
    <source>
        <dbReference type="ARBA" id="ARBA00022741"/>
    </source>
</evidence>
<evidence type="ECO:0000256" key="1">
    <source>
        <dbReference type="ARBA" id="ARBA00022448"/>
    </source>
</evidence>
<dbReference type="InterPro" id="IPR017871">
    <property type="entry name" value="ABC_transporter-like_CS"/>
</dbReference>
<dbReference type="Proteomes" id="UP000663918">
    <property type="component" value="Chromosome"/>
</dbReference>
<dbReference type="GO" id="GO:0005524">
    <property type="term" value="F:ATP binding"/>
    <property type="evidence" value="ECO:0007669"/>
    <property type="project" value="UniProtKB-KW"/>
</dbReference>
<dbReference type="Pfam" id="PF00005">
    <property type="entry name" value="ABC_tran"/>
    <property type="match status" value="1"/>
</dbReference>
<keyword evidence="2" id="KW-0547">Nucleotide-binding</keyword>
<reference evidence="5" key="1">
    <citation type="submission" date="2020-09" db="EMBL/GenBank/DDBJ databases">
        <title>Brevundimonas sp. LVF2 isolated from a puddle in Goettingen, Germany.</title>
        <authorList>
            <person name="Friedrich I."/>
            <person name="Klassen A."/>
            <person name="Hannes N."/>
            <person name="Schneider D."/>
            <person name="Hertel R."/>
            <person name="Daniel R."/>
        </authorList>
    </citation>
    <scope>NUCLEOTIDE SEQUENCE</scope>
    <source>
        <strain evidence="5">LVF2</strain>
    </source>
</reference>
<feature type="domain" description="ABC transporter" evidence="4">
    <location>
        <begin position="12"/>
        <end position="246"/>
    </location>
</feature>
<dbReference type="AlphaFoldDB" id="A0A975C378"/>
<dbReference type="KEGG" id="bgoe:IFJ75_14635"/>
<dbReference type="InterPro" id="IPR027417">
    <property type="entry name" value="P-loop_NTPase"/>
</dbReference>
<dbReference type="InterPro" id="IPR003439">
    <property type="entry name" value="ABC_transporter-like_ATP-bd"/>
</dbReference>
<name>A0A975C378_9CAUL</name>
<dbReference type="Gene3D" id="3.40.50.300">
    <property type="entry name" value="P-loop containing nucleotide triphosphate hydrolases"/>
    <property type="match status" value="1"/>
</dbReference>
<evidence type="ECO:0000313" key="5">
    <source>
        <dbReference type="EMBL" id="QTC90501.1"/>
    </source>
</evidence>
<dbReference type="PANTHER" id="PTHR42711:SF15">
    <property type="entry name" value="ABC-TYPE MULTIDRUG TRANSPORT SYSTEM, ATPASE COMPONENT"/>
    <property type="match status" value="1"/>
</dbReference>
<gene>
    <name evidence="5" type="ORF">IFJ75_14635</name>
</gene>
<evidence type="ECO:0000256" key="3">
    <source>
        <dbReference type="ARBA" id="ARBA00022840"/>
    </source>
</evidence>
<dbReference type="InterPro" id="IPR050763">
    <property type="entry name" value="ABC_transporter_ATP-binding"/>
</dbReference>
<keyword evidence="6" id="KW-1185">Reference proteome</keyword>
<evidence type="ECO:0000313" key="6">
    <source>
        <dbReference type="Proteomes" id="UP000663918"/>
    </source>
</evidence>
<evidence type="ECO:0000259" key="4">
    <source>
        <dbReference type="PROSITE" id="PS50893"/>
    </source>
</evidence>
<keyword evidence="3 5" id="KW-0067">ATP-binding</keyword>
<sequence>MTETEALPVNAIEVRGLEKTYAGTKKAPPKTALRGVDLVIPRGSMFGLLGPNGAGKSTLINILAGIVNKTGGTAAIWGRDIDKSPRDARAALGVVPQEIVADVFFTPREALEVQAGFYGVPANERRSDELLAALGLSDKANAYVRALSGGMKRRLMVAKALVHNPPILILDEPTAGVDVELRRQLWEYVRRINAEGVTILLTTHYLEEAQELCDTIAIMNRGEVVACEPTPQLLRRLDTRNVVVTPEHALDGLPTVAGFDVVARANGAFAISYKKGQSSVEHVLAAVRAAGVTIADITTEDPDLEDVFLALTYGDANAVSPTKD</sequence>
<dbReference type="PANTHER" id="PTHR42711">
    <property type="entry name" value="ABC TRANSPORTER ATP-BINDING PROTEIN"/>
    <property type="match status" value="1"/>
</dbReference>
<proteinExistence type="predicted"/>
<dbReference type="GO" id="GO:0016887">
    <property type="term" value="F:ATP hydrolysis activity"/>
    <property type="evidence" value="ECO:0007669"/>
    <property type="project" value="InterPro"/>
</dbReference>
<dbReference type="InterPro" id="IPR003593">
    <property type="entry name" value="AAA+_ATPase"/>
</dbReference>